<reference evidence="1 2" key="1">
    <citation type="journal article" date="2019" name="Sci. Rep.">
        <title>Orb-weaving spider Araneus ventricosus genome elucidates the spidroin gene catalogue.</title>
        <authorList>
            <person name="Kono N."/>
            <person name="Nakamura H."/>
            <person name="Ohtoshi R."/>
            <person name="Moran D.A.P."/>
            <person name="Shinohara A."/>
            <person name="Yoshida Y."/>
            <person name="Fujiwara M."/>
            <person name="Mori M."/>
            <person name="Tomita M."/>
            <person name="Arakawa K."/>
        </authorList>
    </citation>
    <scope>NUCLEOTIDE SEQUENCE [LARGE SCALE GENOMIC DNA]</scope>
</reference>
<accession>A0A4Y2GCK0</accession>
<dbReference type="AlphaFoldDB" id="A0A4Y2GCK0"/>
<keyword evidence="2" id="KW-1185">Reference proteome</keyword>
<protein>
    <submittedName>
        <fullName evidence="1">Uncharacterized protein</fullName>
    </submittedName>
</protein>
<proteinExistence type="predicted"/>
<comment type="caution">
    <text evidence="1">The sequence shown here is derived from an EMBL/GenBank/DDBJ whole genome shotgun (WGS) entry which is preliminary data.</text>
</comment>
<dbReference type="EMBL" id="BGPR01001269">
    <property type="protein sequence ID" value="GBM49724.1"/>
    <property type="molecule type" value="Genomic_DNA"/>
</dbReference>
<organism evidence="1 2">
    <name type="scientific">Araneus ventricosus</name>
    <name type="common">Orbweaver spider</name>
    <name type="synonym">Epeira ventricosa</name>
    <dbReference type="NCBI Taxonomy" id="182803"/>
    <lineage>
        <taxon>Eukaryota</taxon>
        <taxon>Metazoa</taxon>
        <taxon>Ecdysozoa</taxon>
        <taxon>Arthropoda</taxon>
        <taxon>Chelicerata</taxon>
        <taxon>Arachnida</taxon>
        <taxon>Araneae</taxon>
        <taxon>Araneomorphae</taxon>
        <taxon>Entelegynae</taxon>
        <taxon>Araneoidea</taxon>
        <taxon>Araneidae</taxon>
        <taxon>Araneus</taxon>
    </lineage>
</organism>
<name>A0A4Y2GCK0_ARAVE</name>
<evidence type="ECO:0000313" key="2">
    <source>
        <dbReference type="Proteomes" id="UP000499080"/>
    </source>
</evidence>
<gene>
    <name evidence="1" type="ORF">AVEN_206221_1</name>
</gene>
<evidence type="ECO:0000313" key="1">
    <source>
        <dbReference type="EMBL" id="GBM49724.1"/>
    </source>
</evidence>
<dbReference type="Proteomes" id="UP000499080">
    <property type="component" value="Unassembled WGS sequence"/>
</dbReference>
<sequence>MFGGMDAISLRITFSASPMYKDMIVTLFISNIPYLHWTRNVRDCPVLHTTHSITQRWYNIVAQKSKIMFRFHCTCCPSVIWAKRFKEEGSGNETTRKPELYSECWRME</sequence>